<dbReference type="WBParaSite" id="Gr19_v10_g8183.t1">
    <property type="protein sequence ID" value="Gr19_v10_g8183.t1"/>
    <property type="gene ID" value="Gr19_v10_g8183"/>
</dbReference>
<feature type="compositionally biased region" description="Low complexity" evidence="1">
    <location>
        <begin position="70"/>
        <end position="86"/>
    </location>
</feature>
<dbReference type="Proteomes" id="UP000887572">
    <property type="component" value="Unplaced"/>
</dbReference>
<proteinExistence type="predicted"/>
<accession>A0A914IAS8</accession>
<protein>
    <submittedName>
        <fullName evidence="3">Uncharacterized protein</fullName>
    </submittedName>
</protein>
<dbReference type="AlphaFoldDB" id="A0A914IAS8"/>
<keyword evidence="2" id="KW-1185">Reference proteome</keyword>
<name>A0A914IAS8_GLORO</name>
<reference evidence="3" key="1">
    <citation type="submission" date="2022-11" db="UniProtKB">
        <authorList>
            <consortium name="WormBaseParasite"/>
        </authorList>
    </citation>
    <scope>IDENTIFICATION</scope>
</reference>
<evidence type="ECO:0000313" key="2">
    <source>
        <dbReference type="Proteomes" id="UP000887572"/>
    </source>
</evidence>
<feature type="region of interest" description="Disordered" evidence="1">
    <location>
        <begin position="37"/>
        <end position="87"/>
    </location>
</feature>
<sequence>MDRSLASRIGVGNDSVLNVRDDVQDDDEDFFHGSAYEAVQGEDKENYKTSSSASPLVVPGNDQQPPATASSAVSSNRYSSNLSKISESPDEFSYSFKHGEKAVQLLNHDHEEMRHRNFLRLPSTSFHASRYSMKHSWEESALRLQNATLCSFARPELDLSKLNVTNRKHPQLRERTTADFSAQFGQSSNATDAQFAEASSQFLSGSRHTIYFGFCRLGFESEQTLILRNRHPRGERVQIRCGWRRRAEERDKHFRILQPRGTGEDKEHTQILAWEQAAKVVIAFTPPASAYYKNFLCVECKSREEMREYYFLVHGYGGRAVVEPSMEGRSANLCFSTNGQYQLIVRSALKFRFSLKNCGQRSAFATLLFYYANGVEVPSHEIGVNMHNLLLSKEGCPEPSSKVIEVRFFGTKCASSSQSVASNSPDSVREISLKIAIIWGEEKQRQRLKRFEKREINLREELKNFGLNFTTKRNFDGERVELEEPNISEEEFYCFEKQARMTFVNIIERSNAAMAVERCSSAGSLVPTYQQRAGSALSVVSGGTEGRRELRAHQTIVEMDPDNTLTVGGANVLEDDTLT</sequence>
<evidence type="ECO:0000313" key="3">
    <source>
        <dbReference type="WBParaSite" id="Gr19_v10_g8183.t1"/>
    </source>
</evidence>
<evidence type="ECO:0000256" key="1">
    <source>
        <dbReference type="SAM" id="MobiDB-lite"/>
    </source>
</evidence>
<organism evidence="2 3">
    <name type="scientific">Globodera rostochiensis</name>
    <name type="common">Golden nematode worm</name>
    <name type="synonym">Heterodera rostochiensis</name>
    <dbReference type="NCBI Taxonomy" id="31243"/>
    <lineage>
        <taxon>Eukaryota</taxon>
        <taxon>Metazoa</taxon>
        <taxon>Ecdysozoa</taxon>
        <taxon>Nematoda</taxon>
        <taxon>Chromadorea</taxon>
        <taxon>Rhabditida</taxon>
        <taxon>Tylenchina</taxon>
        <taxon>Tylenchomorpha</taxon>
        <taxon>Tylenchoidea</taxon>
        <taxon>Heteroderidae</taxon>
        <taxon>Heteroderinae</taxon>
        <taxon>Globodera</taxon>
    </lineage>
</organism>